<dbReference type="RefSeq" id="WP_125030319.1">
    <property type="nucleotide sequence ID" value="NZ_JAPXVP010000006.1"/>
</dbReference>
<dbReference type="AlphaFoldDB" id="A0A425Y270"/>
<dbReference type="EMBL" id="QQWG01000006">
    <property type="protein sequence ID" value="RRG22090.1"/>
    <property type="molecule type" value="Genomic_DNA"/>
</dbReference>
<proteinExistence type="predicted"/>
<protein>
    <submittedName>
        <fullName evidence="1">Uncharacterized protein</fullName>
    </submittedName>
</protein>
<sequence>MDLFSQILDEDTKESKKTKPEVIVNYKYIKEHIVSFINNSKSNPFYNKNVVFTEKLRGSKYKEFQIIGNLGGWADDKELTIDTDYFIISDSIMNEIFANENSPLLQELNEKLNVYSIAEKKRIRNYKYKNLQIISEEAFLNHVMKRCDAINDTVTRKLINSL</sequence>
<keyword evidence="2" id="KW-1185">Reference proteome</keyword>
<dbReference type="Proteomes" id="UP000285794">
    <property type="component" value="Unassembled WGS sequence"/>
</dbReference>
<dbReference type="InterPro" id="IPR036420">
    <property type="entry name" value="BRCT_dom_sf"/>
</dbReference>
<name>A0A425Y270_9BACT</name>
<comment type="caution">
    <text evidence="1">The sequence shown here is derived from an EMBL/GenBank/DDBJ whole genome shotgun (WGS) entry which is preliminary data.</text>
</comment>
<dbReference type="Gene3D" id="3.40.50.10190">
    <property type="entry name" value="BRCT domain"/>
    <property type="match status" value="1"/>
</dbReference>
<organism evidence="1 2">
    <name type="scientific">Ancylomarina euxinus</name>
    <dbReference type="NCBI Taxonomy" id="2283627"/>
    <lineage>
        <taxon>Bacteria</taxon>
        <taxon>Pseudomonadati</taxon>
        <taxon>Bacteroidota</taxon>
        <taxon>Bacteroidia</taxon>
        <taxon>Marinilabiliales</taxon>
        <taxon>Marinifilaceae</taxon>
        <taxon>Ancylomarina</taxon>
    </lineage>
</organism>
<reference evidence="1 2" key="1">
    <citation type="submission" date="2018-07" db="EMBL/GenBank/DDBJ databases">
        <title>Draft genome sequence of Ancylomarina sp. M1P.</title>
        <authorList>
            <person name="Yadav S."/>
            <person name="Villanueva L."/>
            <person name="Damste J.S.S."/>
        </authorList>
    </citation>
    <scope>NUCLEOTIDE SEQUENCE [LARGE SCALE GENOMIC DNA]</scope>
    <source>
        <strain evidence="1 2">M1P</strain>
    </source>
</reference>
<accession>A0A425Y270</accession>
<evidence type="ECO:0000313" key="2">
    <source>
        <dbReference type="Proteomes" id="UP000285794"/>
    </source>
</evidence>
<dbReference type="OrthoDB" id="1371436at2"/>
<evidence type="ECO:0000313" key="1">
    <source>
        <dbReference type="EMBL" id="RRG22090.1"/>
    </source>
</evidence>
<gene>
    <name evidence="1" type="ORF">DWB61_07700</name>
</gene>